<dbReference type="EMBL" id="VUMD01000011">
    <property type="protein sequence ID" value="MSS37487.1"/>
    <property type="molecule type" value="Genomic_DNA"/>
</dbReference>
<evidence type="ECO:0000259" key="4">
    <source>
        <dbReference type="PROSITE" id="PS50110"/>
    </source>
</evidence>
<evidence type="ECO:0000256" key="3">
    <source>
        <dbReference type="PROSITE-ProRule" id="PRU00169"/>
    </source>
</evidence>
<evidence type="ECO:0000256" key="2">
    <source>
        <dbReference type="ARBA" id="ARBA00024867"/>
    </source>
</evidence>
<name>A0A7X2NM88_9CLOT</name>
<dbReference type="Gene3D" id="3.40.50.2300">
    <property type="match status" value="1"/>
</dbReference>
<comment type="caution">
    <text evidence="5">The sequence shown here is derived from an EMBL/GenBank/DDBJ whole genome shotgun (WGS) entry which is preliminary data.</text>
</comment>
<dbReference type="SUPFAM" id="SSF52172">
    <property type="entry name" value="CheY-like"/>
    <property type="match status" value="1"/>
</dbReference>
<evidence type="ECO:0000256" key="1">
    <source>
        <dbReference type="ARBA" id="ARBA00018672"/>
    </source>
</evidence>
<organism evidence="5 6">
    <name type="scientific">Clostridium porci</name>
    <dbReference type="NCBI Taxonomy" id="2605778"/>
    <lineage>
        <taxon>Bacteria</taxon>
        <taxon>Bacillati</taxon>
        <taxon>Bacillota</taxon>
        <taxon>Clostridia</taxon>
        <taxon>Eubacteriales</taxon>
        <taxon>Clostridiaceae</taxon>
        <taxon>Clostridium</taxon>
    </lineage>
</organism>
<feature type="domain" description="Response regulatory" evidence="4">
    <location>
        <begin position="1"/>
        <end position="50"/>
    </location>
</feature>
<keyword evidence="6" id="KW-1185">Reference proteome</keyword>
<evidence type="ECO:0000313" key="6">
    <source>
        <dbReference type="Proteomes" id="UP000429958"/>
    </source>
</evidence>
<evidence type="ECO:0000313" key="5">
    <source>
        <dbReference type="EMBL" id="MSS37487.1"/>
    </source>
</evidence>
<dbReference type="GO" id="GO:0000160">
    <property type="term" value="P:phosphorelay signal transduction system"/>
    <property type="evidence" value="ECO:0007669"/>
    <property type="project" value="InterPro"/>
</dbReference>
<dbReference type="Proteomes" id="UP000429958">
    <property type="component" value="Unassembled WGS sequence"/>
</dbReference>
<gene>
    <name evidence="5" type="ORF">FYJ39_13105</name>
</gene>
<sequence length="77" mass="9000">MRNMRDMPILVLSSQSDYESKERAYQMGADDFMEKPLVPRECLFRVQALMRRYNAPPSEQRYTIVNFEICGSTPPPP</sequence>
<accession>A0A7X2NM88</accession>
<comment type="caution">
    <text evidence="3">Lacks conserved residue(s) required for the propagation of feature annotation.</text>
</comment>
<reference evidence="5 6" key="1">
    <citation type="submission" date="2019-08" db="EMBL/GenBank/DDBJ databases">
        <title>In-depth cultivation of the pig gut microbiome towards novel bacterial diversity and tailored functional studies.</title>
        <authorList>
            <person name="Wylensek D."/>
            <person name="Hitch T.C.A."/>
            <person name="Clavel T."/>
        </authorList>
    </citation>
    <scope>NUCLEOTIDE SEQUENCE [LARGE SCALE GENOMIC DNA]</scope>
    <source>
        <strain evidence="5 6">WCA-389-WT-23D1</strain>
    </source>
</reference>
<comment type="function">
    <text evidence="2">May play the central regulatory role in sporulation. It may be an element of the effector pathway responsible for the activation of sporulation genes in response to nutritional stress. Spo0A may act in concert with spo0H (a sigma factor) to control the expression of some genes that are critical to the sporulation process.</text>
</comment>
<dbReference type="AlphaFoldDB" id="A0A7X2NM88"/>
<proteinExistence type="predicted"/>
<dbReference type="InterPro" id="IPR011006">
    <property type="entry name" value="CheY-like_superfamily"/>
</dbReference>
<dbReference type="PROSITE" id="PS50110">
    <property type="entry name" value="RESPONSE_REGULATORY"/>
    <property type="match status" value="1"/>
</dbReference>
<protein>
    <recommendedName>
        <fullName evidence="1">Stage 0 sporulation protein A homolog</fullName>
    </recommendedName>
</protein>
<dbReference type="InterPro" id="IPR001789">
    <property type="entry name" value="Sig_transdc_resp-reg_receiver"/>
</dbReference>